<dbReference type="EMBL" id="CP133548">
    <property type="protein sequence ID" value="WMS86857.1"/>
    <property type="molecule type" value="Genomic_DNA"/>
</dbReference>
<protein>
    <submittedName>
        <fullName evidence="3">DNA-J related domain-containing protein</fullName>
    </submittedName>
</protein>
<dbReference type="CDD" id="cd06257">
    <property type="entry name" value="DnaJ"/>
    <property type="match status" value="1"/>
</dbReference>
<dbReference type="SUPFAM" id="SSF46565">
    <property type="entry name" value="Chaperone J-domain"/>
    <property type="match status" value="1"/>
</dbReference>
<dbReference type="Proteomes" id="UP001239782">
    <property type="component" value="Chromosome"/>
</dbReference>
<dbReference type="RefSeq" id="WP_309201993.1">
    <property type="nucleotide sequence ID" value="NZ_CP133548.1"/>
</dbReference>
<proteinExistence type="predicted"/>
<name>A0AA51X631_9GAMM</name>
<feature type="domain" description="J" evidence="2">
    <location>
        <begin position="144"/>
        <end position="199"/>
    </location>
</feature>
<dbReference type="PROSITE" id="PS50076">
    <property type="entry name" value="DNAJ_2"/>
    <property type="match status" value="1"/>
</dbReference>
<keyword evidence="1" id="KW-0143">Chaperone</keyword>
<accession>A0AA51X631</accession>
<dbReference type="SMART" id="SM00271">
    <property type="entry name" value="DnaJ"/>
    <property type="match status" value="1"/>
</dbReference>
<evidence type="ECO:0000313" key="4">
    <source>
        <dbReference type="Proteomes" id="UP001239782"/>
    </source>
</evidence>
<dbReference type="Gene3D" id="1.10.287.110">
    <property type="entry name" value="DnaJ domain"/>
    <property type="match status" value="1"/>
</dbReference>
<dbReference type="KEGG" id="plei:Q9312_16705"/>
<dbReference type="InterPro" id="IPR001623">
    <property type="entry name" value="DnaJ_domain"/>
</dbReference>
<dbReference type="InterPro" id="IPR021059">
    <property type="entry name" value="DnaJ-related_N"/>
</dbReference>
<dbReference type="Pfam" id="PF12339">
    <property type="entry name" value="DNAJ_related"/>
    <property type="match status" value="1"/>
</dbReference>
<evidence type="ECO:0000256" key="1">
    <source>
        <dbReference type="ARBA" id="ARBA00023186"/>
    </source>
</evidence>
<dbReference type="Pfam" id="PF00226">
    <property type="entry name" value="DnaJ"/>
    <property type="match status" value="1"/>
</dbReference>
<evidence type="ECO:0000259" key="2">
    <source>
        <dbReference type="PROSITE" id="PS50076"/>
    </source>
</evidence>
<gene>
    <name evidence="3" type="ORF">Q9312_16705</name>
</gene>
<dbReference type="AlphaFoldDB" id="A0AA51X631"/>
<evidence type="ECO:0000313" key="3">
    <source>
        <dbReference type="EMBL" id="WMS86857.1"/>
    </source>
</evidence>
<sequence length="199" mass="23419">MYEVNPSLAATPQSLHQLLTLLEQHLPCSEYELMKAIERELPHFFTVLPDDSQLYQKHFWLQHHLYHLQKELLKKPATSNRYLEISATRIAFVMTQTADQQLSNRQPLGDYYLNVENLYLTPEQVVELQQVFWKKYLALDEKSEAIKLLKLEEHSTISKSLLKKQFQKLSQQHHPDKGGDTKMFLQIKAAYEQLKLIVD</sequence>
<organism evidence="3 4">
    <name type="scientific">Pleionea litopenaei</name>
    <dbReference type="NCBI Taxonomy" id="3070815"/>
    <lineage>
        <taxon>Bacteria</taxon>
        <taxon>Pseudomonadati</taxon>
        <taxon>Pseudomonadota</taxon>
        <taxon>Gammaproteobacteria</taxon>
        <taxon>Oceanospirillales</taxon>
        <taxon>Pleioneaceae</taxon>
        <taxon>Pleionea</taxon>
    </lineage>
</organism>
<dbReference type="InterPro" id="IPR036869">
    <property type="entry name" value="J_dom_sf"/>
</dbReference>
<reference evidence="3 4" key="1">
    <citation type="submission" date="2023-08" db="EMBL/GenBank/DDBJ databases">
        <title>Pleionea litopenaei sp. nov., isolated from stomach of juvenile Litopenaeus vannamei.</title>
        <authorList>
            <person name="Rho A.M."/>
            <person name="Hwang C.Y."/>
        </authorList>
    </citation>
    <scope>NUCLEOTIDE SEQUENCE [LARGE SCALE GENOMIC DNA]</scope>
    <source>
        <strain evidence="3 4">HL-JVS1</strain>
    </source>
</reference>
<keyword evidence="4" id="KW-1185">Reference proteome</keyword>